<reference evidence="5" key="1">
    <citation type="submission" date="2017-09" db="EMBL/GenBank/DDBJ databases">
        <title>Depth-based differentiation of microbial function through sediment-hosted aquifers and enrichment of novel symbionts in the deep terrestrial subsurface.</title>
        <authorList>
            <person name="Probst A.J."/>
            <person name="Ladd B."/>
            <person name="Jarett J.K."/>
            <person name="Geller-Mcgrath D.E."/>
            <person name="Sieber C.M.K."/>
            <person name="Emerson J.B."/>
            <person name="Anantharaman K."/>
            <person name="Thomas B.C."/>
            <person name="Malmstrom R."/>
            <person name="Stieglmeier M."/>
            <person name="Klingl A."/>
            <person name="Woyke T."/>
            <person name="Ryan C.M."/>
            <person name="Banfield J.F."/>
        </authorList>
    </citation>
    <scope>NUCLEOTIDE SEQUENCE [LARGE SCALE GENOMIC DNA]</scope>
</reference>
<accession>A0A2M6WHW3</accession>
<dbReference type="GO" id="GO:0043023">
    <property type="term" value="F:ribosomal large subunit binding"/>
    <property type="evidence" value="ECO:0007669"/>
    <property type="project" value="TreeGrafter"/>
</dbReference>
<dbReference type="InterPro" id="IPR036191">
    <property type="entry name" value="RRF_sf"/>
</dbReference>
<dbReference type="GO" id="GO:0006412">
    <property type="term" value="P:translation"/>
    <property type="evidence" value="ECO:0007669"/>
    <property type="project" value="UniProtKB-KW"/>
</dbReference>
<name>A0A2M6WHW3_9BACT</name>
<dbReference type="InterPro" id="IPR023584">
    <property type="entry name" value="Ribosome_recyc_fac_dom"/>
</dbReference>
<dbReference type="Proteomes" id="UP000228635">
    <property type="component" value="Unassembled WGS sequence"/>
</dbReference>
<comment type="caution">
    <text evidence="4">The sequence shown here is derived from an EMBL/GenBank/DDBJ whole genome shotgun (WGS) entry which is preliminary data.</text>
</comment>
<dbReference type="NCBIfam" id="TIGR00496">
    <property type="entry name" value="frr"/>
    <property type="match status" value="1"/>
</dbReference>
<sequence length="183" mass="20876">MNDIIDNIKKSLTRSVENLKQELTGIRTNRPTPQLIENIEVDYFGQKMPIKQLGTIGIIYPKEINVTVWDVNAVPLVAKAIENAPTKMAPQIAGNVIRMNLPALTDERKQELIRLVKSIAEKVRIMVRTNRDEANKKIDRALSGKEINEDQKFKLKADIQKVVDEKNKNIETMLTSKMNEINE</sequence>
<dbReference type="EMBL" id="PFBA01000024">
    <property type="protein sequence ID" value="PIT92383.1"/>
    <property type="molecule type" value="Genomic_DNA"/>
</dbReference>
<dbReference type="Gene3D" id="3.30.1360.40">
    <property type="match status" value="1"/>
</dbReference>
<evidence type="ECO:0000313" key="4">
    <source>
        <dbReference type="EMBL" id="PIT92383.1"/>
    </source>
</evidence>
<feature type="domain" description="Ribosome recycling factor" evidence="3">
    <location>
        <begin position="19"/>
        <end position="181"/>
    </location>
</feature>
<evidence type="ECO:0000259" key="3">
    <source>
        <dbReference type="Pfam" id="PF01765"/>
    </source>
</evidence>
<dbReference type="SUPFAM" id="SSF55194">
    <property type="entry name" value="Ribosome recycling factor, RRF"/>
    <property type="match status" value="1"/>
</dbReference>
<dbReference type="InterPro" id="IPR002661">
    <property type="entry name" value="Ribosome_recyc_fac"/>
</dbReference>
<evidence type="ECO:0000313" key="5">
    <source>
        <dbReference type="Proteomes" id="UP000228635"/>
    </source>
</evidence>
<organism evidence="4 5">
    <name type="scientific">Candidatus Harrisonbacteria bacterium CG10_big_fil_rev_8_21_14_0_10_42_17</name>
    <dbReference type="NCBI Taxonomy" id="1974584"/>
    <lineage>
        <taxon>Bacteria</taxon>
        <taxon>Candidatus Harrisoniibacteriota</taxon>
    </lineage>
</organism>
<evidence type="ECO:0000256" key="2">
    <source>
        <dbReference type="ARBA" id="ARBA00022917"/>
    </source>
</evidence>
<proteinExistence type="inferred from homology"/>
<dbReference type="AlphaFoldDB" id="A0A2M6WHW3"/>
<keyword evidence="2" id="KW-0648">Protein biosynthesis</keyword>
<dbReference type="Pfam" id="PF01765">
    <property type="entry name" value="RRF"/>
    <property type="match status" value="1"/>
</dbReference>
<dbReference type="PANTHER" id="PTHR20982">
    <property type="entry name" value="RIBOSOME RECYCLING FACTOR"/>
    <property type="match status" value="1"/>
</dbReference>
<evidence type="ECO:0000256" key="1">
    <source>
        <dbReference type="ARBA" id="ARBA00005912"/>
    </source>
</evidence>
<gene>
    <name evidence="4" type="ORF">COU08_02665</name>
</gene>
<comment type="similarity">
    <text evidence="1">Belongs to the RRF family.</text>
</comment>
<protein>
    <submittedName>
        <fullName evidence="4">Ribosome recycling factor</fullName>
    </submittedName>
</protein>
<dbReference type="Gene3D" id="1.10.132.20">
    <property type="entry name" value="Ribosome-recycling factor"/>
    <property type="match status" value="1"/>
</dbReference>
<dbReference type="PANTHER" id="PTHR20982:SF3">
    <property type="entry name" value="MITOCHONDRIAL RIBOSOME RECYCLING FACTOR PSEUDO 1"/>
    <property type="match status" value="1"/>
</dbReference>